<dbReference type="GO" id="GO:0003677">
    <property type="term" value="F:DNA binding"/>
    <property type="evidence" value="ECO:0007669"/>
    <property type="project" value="UniProtKB-KW"/>
</dbReference>
<dbReference type="PANTHER" id="PTHR30385">
    <property type="entry name" value="SIGMA FACTOR F FLAGELLAR"/>
    <property type="match status" value="1"/>
</dbReference>
<keyword evidence="3" id="KW-0238">DNA-binding</keyword>
<dbReference type="SUPFAM" id="SSF88659">
    <property type="entry name" value="Sigma3 and sigma4 domains of RNA polymerase sigma factors"/>
    <property type="match status" value="1"/>
</dbReference>
<proteinExistence type="predicted"/>
<evidence type="ECO:0000256" key="3">
    <source>
        <dbReference type="ARBA" id="ARBA00023125"/>
    </source>
</evidence>
<dbReference type="NCBIfam" id="TIGR02937">
    <property type="entry name" value="sigma70-ECF"/>
    <property type="match status" value="1"/>
</dbReference>
<evidence type="ECO:0000256" key="4">
    <source>
        <dbReference type="ARBA" id="ARBA00023163"/>
    </source>
</evidence>
<dbReference type="RefSeq" id="WP_073336625.1">
    <property type="nucleotide sequence ID" value="NZ_FQXM01000003.1"/>
</dbReference>
<dbReference type="AlphaFoldDB" id="A0A1M5RFA4"/>
<dbReference type="GO" id="GO:0016987">
    <property type="term" value="F:sigma factor activity"/>
    <property type="evidence" value="ECO:0007669"/>
    <property type="project" value="UniProtKB-KW"/>
</dbReference>
<dbReference type="STRING" id="1121316.SAMN02745207_00475"/>
<keyword evidence="4" id="KW-0804">Transcription</keyword>
<name>A0A1M5RFA4_9CLOT</name>
<keyword evidence="1" id="KW-0805">Transcription regulation</keyword>
<evidence type="ECO:0000313" key="6">
    <source>
        <dbReference type="EMBL" id="SHH24453.1"/>
    </source>
</evidence>
<dbReference type="InterPro" id="IPR013324">
    <property type="entry name" value="RNA_pol_sigma_r3/r4-like"/>
</dbReference>
<sequence>MKDLIIKAKEGDSIATETIISKYMPLILSEASKYHIPGYEFDDLVQHSILSIIKAINLYNINSNSFSSFLATTVKRSNINLLKSKIKHNREIQDSTNINNVEGNYPFTVEDQYIAYEIVEKLSEGINELSCLERMLIIEFYINRRPLKVIAMENSINYQKAYEIKKSALNKLKKQIEVVYIDKV</sequence>
<dbReference type="InterPro" id="IPR007627">
    <property type="entry name" value="RNA_pol_sigma70_r2"/>
</dbReference>
<dbReference type="Pfam" id="PF04542">
    <property type="entry name" value="Sigma70_r2"/>
    <property type="match status" value="1"/>
</dbReference>
<evidence type="ECO:0000259" key="5">
    <source>
        <dbReference type="Pfam" id="PF04542"/>
    </source>
</evidence>
<dbReference type="InterPro" id="IPR014284">
    <property type="entry name" value="RNA_pol_sigma-70_dom"/>
</dbReference>
<dbReference type="PANTHER" id="PTHR30385:SF4">
    <property type="entry name" value="RNA POLYMERASE SIGMA-E FACTOR"/>
    <property type="match status" value="1"/>
</dbReference>
<reference evidence="6 7" key="1">
    <citation type="submission" date="2016-11" db="EMBL/GenBank/DDBJ databases">
        <authorList>
            <person name="Jaros S."/>
            <person name="Januszkiewicz K."/>
            <person name="Wedrychowicz H."/>
        </authorList>
    </citation>
    <scope>NUCLEOTIDE SEQUENCE [LARGE SCALE GENOMIC DNA]</scope>
    <source>
        <strain evidence="6 7">DSM 8605</strain>
    </source>
</reference>
<keyword evidence="2" id="KW-0731">Sigma factor</keyword>
<feature type="domain" description="RNA polymerase sigma-70 region 2" evidence="5">
    <location>
        <begin position="20"/>
        <end position="84"/>
    </location>
</feature>
<dbReference type="EMBL" id="FQXM01000003">
    <property type="protein sequence ID" value="SHH24453.1"/>
    <property type="molecule type" value="Genomic_DNA"/>
</dbReference>
<accession>A0A1M5RFA4</accession>
<organism evidence="6 7">
    <name type="scientific">Clostridium grantii DSM 8605</name>
    <dbReference type="NCBI Taxonomy" id="1121316"/>
    <lineage>
        <taxon>Bacteria</taxon>
        <taxon>Bacillati</taxon>
        <taxon>Bacillota</taxon>
        <taxon>Clostridia</taxon>
        <taxon>Eubacteriales</taxon>
        <taxon>Clostridiaceae</taxon>
        <taxon>Clostridium</taxon>
    </lineage>
</organism>
<keyword evidence="7" id="KW-1185">Reference proteome</keyword>
<gene>
    <name evidence="6" type="ORF">SAMN02745207_00475</name>
</gene>
<dbReference type="OrthoDB" id="2966762at2"/>
<dbReference type="Proteomes" id="UP000184447">
    <property type="component" value="Unassembled WGS sequence"/>
</dbReference>
<dbReference type="GO" id="GO:0006352">
    <property type="term" value="P:DNA-templated transcription initiation"/>
    <property type="evidence" value="ECO:0007669"/>
    <property type="project" value="InterPro"/>
</dbReference>
<protein>
    <submittedName>
        <fullName evidence="6">RNA polymerase sigma factor, sigma-70 family</fullName>
    </submittedName>
</protein>
<dbReference type="InterPro" id="IPR013325">
    <property type="entry name" value="RNA_pol_sigma_r2"/>
</dbReference>
<evidence type="ECO:0000256" key="1">
    <source>
        <dbReference type="ARBA" id="ARBA00023015"/>
    </source>
</evidence>
<evidence type="ECO:0000313" key="7">
    <source>
        <dbReference type="Proteomes" id="UP000184447"/>
    </source>
</evidence>
<dbReference type="SUPFAM" id="SSF88946">
    <property type="entry name" value="Sigma2 domain of RNA polymerase sigma factors"/>
    <property type="match status" value="1"/>
</dbReference>
<dbReference type="Gene3D" id="1.10.1740.10">
    <property type="match status" value="1"/>
</dbReference>
<evidence type="ECO:0000256" key="2">
    <source>
        <dbReference type="ARBA" id="ARBA00023082"/>
    </source>
</evidence>